<gene>
    <name evidence="2" type="ORF">BDV38DRAFT_257306</name>
</gene>
<keyword evidence="1" id="KW-1133">Transmembrane helix</keyword>
<protein>
    <submittedName>
        <fullName evidence="2">Uncharacterized protein</fullName>
    </submittedName>
</protein>
<feature type="transmembrane region" description="Helical" evidence="1">
    <location>
        <begin position="22"/>
        <end position="41"/>
    </location>
</feature>
<organism evidence="2 3">
    <name type="scientific">Aspergillus pseudotamarii</name>
    <dbReference type="NCBI Taxonomy" id="132259"/>
    <lineage>
        <taxon>Eukaryota</taxon>
        <taxon>Fungi</taxon>
        <taxon>Dikarya</taxon>
        <taxon>Ascomycota</taxon>
        <taxon>Pezizomycotina</taxon>
        <taxon>Eurotiomycetes</taxon>
        <taxon>Eurotiomycetidae</taxon>
        <taxon>Eurotiales</taxon>
        <taxon>Aspergillaceae</taxon>
        <taxon>Aspergillus</taxon>
        <taxon>Aspergillus subgen. Circumdati</taxon>
    </lineage>
</organism>
<dbReference type="GeneID" id="43639815"/>
<keyword evidence="1" id="KW-0472">Membrane</keyword>
<dbReference type="AlphaFoldDB" id="A0A5N6SKR3"/>
<name>A0A5N6SKR3_ASPPS</name>
<sequence>MCDLVAEVESVHTHSRPWLTRVCLLSSSTLIYLYFSILRVIPVSQIPVLSAPPIYQDCRFVYMRGVNLMLGSLLVVFHTFCQCY</sequence>
<dbReference type="EMBL" id="ML743612">
    <property type="protein sequence ID" value="KAE8133724.1"/>
    <property type="molecule type" value="Genomic_DNA"/>
</dbReference>
<accession>A0A5N6SKR3</accession>
<reference evidence="2 3" key="1">
    <citation type="submission" date="2019-04" db="EMBL/GenBank/DDBJ databases">
        <title>Friends and foes A comparative genomics study of 23 Aspergillus species from section Flavi.</title>
        <authorList>
            <consortium name="DOE Joint Genome Institute"/>
            <person name="Kjaerbolling I."/>
            <person name="Vesth T."/>
            <person name="Frisvad J.C."/>
            <person name="Nybo J.L."/>
            <person name="Theobald S."/>
            <person name="Kildgaard S."/>
            <person name="Isbrandt T."/>
            <person name="Kuo A."/>
            <person name="Sato A."/>
            <person name="Lyhne E.K."/>
            <person name="Kogle M.E."/>
            <person name="Wiebenga A."/>
            <person name="Kun R.S."/>
            <person name="Lubbers R.J."/>
            <person name="Makela M.R."/>
            <person name="Barry K."/>
            <person name="Chovatia M."/>
            <person name="Clum A."/>
            <person name="Daum C."/>
            <person name="Haridas S."/>
            <person name="He G."/>
            <person name="LaButti K."/>
            <person name="Lipzen A."/>
            <person name="Mondo S."/>
            <person name="Riley R."/>
            <person name="Salamov A."/>
            <person name="Simmons B.A."/>
            <person name="Magnuson J.K."/>
            <person name="Henrissat B."/>
            <person name="Mortensen U.H."/>
            <person name="Larsen T.O."/>
            <person name="Devries R.P."/>
            <person name="Grigoriev I.V."/>
            <person name="Machida M."/>
            <person name="Baker S.E."/>
            <person name="Andersen M.R."/>
        </authorList>
    </citation>
    <scope>NUCLEOTIDE SEQUENCE [LARGE SCALE GENOMIC DNA]</scope>
    <source>
        <strain evidence="2 3">CBS 117625</strain>
    </source>
</reference>
<proteinExistence type="predicted"/>
<evidence type="ECO:0000313" key="2">
    <source>
        <dbReference type="EMBL" id="KAE8133724.1"/>
    </source>
</evidence>
<dbReference type="RefSeq" id="XP_031909787.1">
    <property type="nucleotide sequence ID" value="XM_032055605.1"/>
</dbReference>
<keyword evidence="3" id="KW-1185">Reference proteome</keyword>
<evidence type="ECO:0000313" key="3">
    <source>
        <dbReference type="Proteomes" id="UP000325672"/>
    </source>
</evidence>
<evidence type="ECO:0000256" key="1">
    <source>
        <dbReference type="SAM" id="Phobius"/>
    </source>
</evidence>
<feature type="transmembrane region" description="Helical" evidence="1">
    <location>
        <begin position="61"/>
        <end position="81"/>
    </location>
</feature>
<keyword evidence="1" id="KW-0812">Transmembrane</keyword>
<dbReference type="Proteomes" id="UP000325672">
    <property type="component" value="Unassembled WGS sequence"/>
</dbReference>